<keyword evidence="3" id="KW-0812">Transmembrane</keyword>
<keyword evidence="1" id="KW-0175">Coiled coil</keyword>
<name>A0A7L5AFJ7_9MICO</name>
<proteinExistence type="predicted"/>
<evidence type="ECO:0000259" key="5">
    <source>
        <dbReference type="Pfam" id="PF14257"/>
    </source>
</evidence>
<feature type="coiled-coil region" evidence="1">
    <location>
        <begin position="181"/>
        <end position="208"/>
    </location>
</feature>
<feature type="transmembrane region" description="Helical" evidence="3">
    <location>
        <begin position="242"/>
        <end position="275"/>
    </location>
</feature>
<dbReference type="InterPro" id="IPR025645">
    <property type="entry name" value="DUF4349"/>
</dbReference>
<sequence length="307" mass="31652">MRRWRSAAAVMVAVFLLAGCTLGASDSASDEAPPGNGLPTEGVTEGSDGGVPGGVSTESADRDVIVLGYLTITAEDPIGAADDAVRIVERAGGRVDSRSEQPGVDGGGNGAFAQLVVRIPSGALTETLDEIKALGEVEDVSINSTDVTAQTRDLDARIDALQASVDRLLALLRVATSTTDLIAIETALSERQANLESLQAQRRYLSEQVDLSTITVDFGSKDAAPIDEPEGFVDGLVAGWTALVGFLGAALIAFGVALPWLAAVAVLALVALVIVRSVRRSRRATTTAPPEESSGGRTDGEKVVSAD</sequence>
<keyword evidence="7" id="KW-1185">Reference proteome</keyword>
<dbReference type="OrthoDB" id="186919at2"/>
<evidence type="ECO:0000313" key="6">
    <source>
        <dbReference type="EMBL" id="QHO69238.1"/>
    </source>
</evidence>
<evidence type="ECO:0000256" key="4">
    <source>
        <dbReference type="SAM" id="SignalP"/>
    </source>
</evidence>
<feature type="region of interest" description="Disordered" evidence="2">
    <location>
        <begin position="26"/>
        <end position="57"/>
    </location>
</feature>
<feature type="region of interest" description="Disordered" evidence="2">
    <location>
        <begin position="283"/>
        <end position="307"/>
    </location>
</feature>
<dbReference type="EMBL" id="CP017146">
    <property type="protein sequence ID" value="QHO69238.1"/>
    <property type="molecule type" value="Genomic_DNA"/>
</dbReference>
<organism evidence="6 7">
    <name type="scientific">Marisediminicola antarctica</name>
    <dbReference type="NCBI Taxonomy" id="674079"/>
    <lineage>
        <taxon>Bacteria</taxon>
        <taxon>Bacillati</taxon>
        <taxon>Actinomycetota</taxon>
        <taxon>Actinomycetes</taxon>
        <taxon>Micrococcales</taxon>
        <taxon>Microbacteriaceae</taxon>
        <taxon>Marisediminicola</taxon>
    </lineage>
</organism>
<keyword evidence="3" id="KW-1133">Transmembrane helix</keyword>
<evidence type="ECO:0000313" key="7">
    <source>
        <dbReference type="Proteomes" id="UP000464507"/>
    </source>
</evidence>
<protein>
    <recommendedName>
        <fullName evidence="5">DUF4349 domain-containing protein</fullName>
    </recommendedName>
</protein>
<dbReference type="KEGG" id="mant:BHD05_05840"/>
<gene>
    <name evidence="6" type="ORF">BHD05_05840</name>
</gene>
<dbReference type="PROSITE" id="PS51257">
    <property type="entry name" value="PROKAR_LIPOPROTEIN"/>
    <property type="match status" value="1"/>
</dbReference>
<evidence type="ECO:0000256" key="2">
    <source>
        <dbReference type="SAM" id="MobiDB-lite"/>
    </source>
</evidence>
<evidence type="ECO:0000256" key="1">
    <source>
        <dbReference type="SAM" id="Coils"/>
    </source>
</evidence>
<keyword evidence="3" id="KW-0472">Membrane</keyword>
<reference evidence="6 7" key="1">
    <citation type="submission" date="2016-09" db="EMBL/GenBank/DDBJ databases">
        <title>Complete genome sequence of microbes from the polar regions.</title>
        <authorList>
            <person name="Liao L."/>
            <person name="Chen B."/>
        </authorList>
    </citation>
    <scope>NUCLEOTIDE SEQUENCE [LARGE SCALE GENOMIC DNA]</scope>
    <source>
        <strain evidence="6 7">ZS314</strain>
    </source>
</reference>
<keyword evidence="4" id="KW-0732">Signal</keyword>
<dbReference type="RefSeq" id="WP_161885605.1">
    <property type="nucleotide sequence ID" value="NZ_CP017146.1"/>
</dbReference>
<accession>A0A7L5AFJ7</accession>
<dbReference type="AlphaFoldDB" id="A0A7L5AFJ7"/>
<feature type="compositionally biased region" description="Basic and acidic residues" evidence="2">
    <location>
        <begin position="298"/>
        <end position="307"/>
    </location>
</feature>
<feature type="domain" description="DUF4349" evidence="5">
    <location>
        <begin position="62"/>
        <end position="271"/>
    </location>
</feature>
<evidence type="ECO:0000256" key="3">
    <source>
        <dbReference type="SAM" id="Phobius"/>
    </source>
</evidence>
<feature type="signal peptide" evidence="4">
    <location>
        <begin position="1"/>
        <end position="23"/>
    </location>
</feature>
<dbReference type="Proteomes" id="UP000464507">
    <property type="component" value="Chromosome"/>
</dbReference>
<feature type="chain" id="PRO_5038582170" description="DUF4349 domain-containing protein" evidence="4">
    <location>
        <begin position="24"/>
        <end position="307"/>
    </location>
</feature>
<dbReference type="Pfam" id="PF14257">
    <property type="entry name" value="DUF4349"/>
    <property type="match status" value="1"/>
</dbReference>